<gene>
    <name evidence="1" type="ORF">ACFQZP_25230</name>
</gene>
<name>A0ABW2VKD1_9ACTN</name>
<proteinExistence type="predicted"/>
<accession>A0ABW2VKD1</accession>
<protein>
    <submittedName>
        <fullName evidence="1">Uncharacterized protein</fullName>
    </submittedName>
</protein>
<dbReference type="RefSeq" id="WP_381265220.1">
    <property type="nucleotide sequence ID" value="NZ_JBHTBI010000145.1"/>
</dbReference>
<reference evidence="2" key="1">
    <citation type="journal article" date="2019" name="Int. J. Syst. Evol. Microbiol.">
        <title>The Global Catalogue of Microorganisms (GCM) 10K type strain sequencing project: providing services to taxonomists for standard genome sequencing and annotation.</title>
        <authorList>
            <consortium name="The Broad Institute Genomics Platform"/>
            <consortium name="The Broad Institute Genome Sequencing Center for Infectious Disease"/>
            <person name="Wu L."/>
            <person name="Ma J."/>
        </authorList>
    </citation>
    <scope>NUCLEOTIDE SEQUENCE [LARGE SCALE GENOMIC DNA]</scope>
    <source>
        <strain evidence="2">CGMCC 4.7198</strain>
    </source>
</reference>
<dbReference type="Proteomes" id="UP001596957">
    <property type="component" value="Unassembled WGS sequence"/>
</dbReference>
<dbReference type="EMBL" id="JBHTEC010000001">
    <property type="protein sequence ID" value="MFD0284918.1"/>
    <property type="molecule type" value="Genomic_DNA"/>
</dbReference>
<evidence type="ECO:0000313" key="1">
    <source>
        <dbReference type="EMBL" id="MFD0284918.1"/>
    </source>
</evidence>
<evidence type="ECO:0000313" key="2">
    <source>
        <dbReference type="Proteomes" id="UP001596957"/>
    </source>
</evidence>
<comment type="caution">
    <text evidence="1">The sequence shown here is derived from an EMBL/GenBank/DDBJ whole genome shotgun (WGS) entry which is preliminary data.</text>
</comment>
<keyword evidence="2" id="KW-1185">Reference proteome</keyword>
<sequence length="294" mass="32635">MKRELLGAGGLVLEVTGRPGPPPLRFESADGGRLLLRQGGHPLLLGRIDRGPDGNLSYEGLFVHRLDGYRSPLPPIRSALSRSAGNWAHLYAGWLEESADGPLHDGRWLLSEARTFPPYVWSGDFPRDWPACYLDWCAGGWQGVVPLRELSPPDAPRVKAYRKHARDGTPAPVLLWWVSCLDGWLILDGHDRAVAALAEGADPVCVVLSRVPDEDVWRRAADEVTAGHEQRMERLRARSRPGTESQRATLERAYGEVMSTLPYEHGLTRSWPLPGGPADWDDLAARVMFECRSD</sequence>
<organism evidence="1 2">
    <name type="scientific">Streptomyces lutosisoli</name>
    <dbReference type="NCBI Taxonomy" id="2665721"/>
    <lineage>
        <taxon>Bacteria</taxon>
        <taxon>Bacillati</taxon>
        <taxon>Actinomycetota</taxon>
        <taxon>Actinomycetes</taxon>
        <taxon>Kitasatosporales</taxon>
        <taxon>Streptomycetaceae</taxon>
        <taxon>Streptomyces</taxon>
    </lineage>
</organism>